<evidence type="ECO:0000313" key="3">
    <source>
        <dbReference type="EMBL" id="KAI6654474.1"/>
    </source>
</evidence>
<proteinExistence type="predicted"/>
<dbReference type="Proteomes" id="UP001165289">
    <property type="component" value="Unassembled WGS sequence"/>
</dbReference>
<evidence type="ECO:0000259" key="2">
    <source>
        <dbReference type="Pfam" id="PF20700"/>
    </source>
</evidence>
<sequence>MDAAKNELETLHGLNHVSNCVHIVASYDGAYQIRNKKSGGGFSPYCYASAIAVGTGKVVAYDVACNSCKQCTIYANKLRDNAITTEEHHLWYQSHEKNPCWRRKLSDRLLNAADLALQESDIYVKNGVEFQIDRLECLSHVCKRLKANLSKRQEAVLKETRISKSVYVKDLMKDKKLSKKEASKQLEAGYRGTLKRQSTPRESWTHSTSESLEIKHLSDAMCGQIASYYRLAVQRNKGDV</sequence>
<dbReference type="AlphaFoldDB" id="A0AAV7K154"/>
<name>A0AAV7K154_9METZ</name>
<dbReference type="InterPro" id="IPR049012">
    <property type="entry name" value="Mutator_transp_dom"/>
</dbReference>
<evidence type="ECO:0000313" key="4">
    <source>
        <dbReference type="Proteomes" id="UP001165289"/>
    </source>
</evidence>
<reference evidence="3 4" key="1">
    <citation type="journal article" date="2023" name="BMC Biol.">
        <title>The compact genome of the sponge Oopsacas minuta (Hexactinellida) is lacking key metazoan core genes.</title>
        <authorList>
            <person name="Santini S."/>
            <person name="Schenkelaars Q."/>
            <person name="Jourda C."/>
            <person name="Duchesne M."/>
            <person name="Belahbib H."/>
            <person name="Rocher C."/>
            <person name="Selva M."/>
            <person name="Riesgo A."/>
            <person name="Vervoort M."/>
            <person name="Leys S.P."/>
            <person name="Kodjabachian L."/>
            <person name="Le Bivic A."/>
            <person name="Borchiellini C."/>
            <person name="Claverie J.M."/>
            <person name="Renard E."/>
        </authorList>
    </citation>
    <scope>NUCLEOTIDE SEQUENCE [LARGE SCALE GENOMIC DNA]</scope>
    <source>
        <strain evidence="3">SPO-2</strain>
    </source>
</reference>
<feature type="region of interest" description="Disordered" evidence="1">
    <location>
        <begin position="188"/>
        <end position="207"/>
    </location>
</feature>
<dbReference type="Pfam" id="PF20700">
    <property type="entry name" value="Mutator"/>
    <property type="match status" value="1"/>
</dbReference>
<dbReference type="EMBL" id="JAKMXF010000222">
    <property type="protein sequence ID" value="KAI6654474.1"/>
    <property type="molecule type" value="Genomic_DNA"/>
</dbReference>
<feature type="compositionally biased region" description="Polar residues" evidence="1">
    <location>
        <begin position="195"/>
        <end position="207"/>
    </location>
</feature>
<evidence type="ECO:0000256" key="1">
    <source>
        <dbReference type="SAM" id="MobiDB-lite"/>
    </source>
</evidence>
<protein>
    <recommendedName>
        <fullName evidence="2">Mutator-like transposase domain-containing protein</fullName>
    </recommendedName>
</protein>
<comment type="caution">
    <text evidence="3">The sequence shown here is derived from an EMBL/GenBank/DDBJ whole genome shotgun (WGS) entry which is preliminary data.</text>
</comment>
<feature type="domain" description="Mutator-like transposase" evidence="2">
    <location>
        <begin position="7"/>
        <end position="79"/>
    </location>
</feature>
<gene>
    <name evidence="3" type="ORF">LOD99_870</name>
</gene>
<organism evidence="3 4">
    <name type="scientific">Oopsacas minuta</name>
    <dbReference type="NCBI Taxonomy" id="111878"/>
    <lineage>
        <taxon>Eukaryota</taxon>
        <taxon>Metazoa</taxon>
        <taxon>Porifera</taxon>
        <taxon>Hexactinellida</taxon>
        <taxon>Hexasterophora</taxon>
        <taxon>Lyssacinosida</taxon>
        <taxon>Leucopsacidae</taxon>
        <taxon>Oopsacas</taxon>
    </lineage>
</organism>
<keyword evidence="4" id="KW-1185">Reference proteome</keyword>
<accession>A0AAV7K154</accession>